<evidence type="ECO:0000256" key="1">
    <source>
        <dbReference type="SAM" id="MobiDB-lite"/>
    </source>
</evidence>
<feature type="compositionally biased region" description="Basic and acidic residues" evidence="1">
    <location>
        <begin position="10"/>
        <end position="26"/>
    </location>
</feature>
<accession>A0A9X3DGI7</accession>
<sequence>MSIPSCFLGMDDKRKQDGRDDAKVDLNDPNEVSYAAQQAGVSVSEYRQYAKDCGSSSRKAIADYIAQHKN</sequence>
<name>A0A9X3DGI7_9SPHI</name>
<feature type="region of interest" description="Disordered" evidence="1">
    <location>
        <begin position="1"/>
        <end position="30"/>
    </location>
</feature>
<dbReference type="Proteomes" id="UP001142592">
    <property type="component" value="Unassembled WGS sequence"/>
</dbReference>
<comment type="caution">
    <text evidence="2">The sequence shown here is derived from an EMBL/GenBank/DDBJ whole genome shotgun (WGS) entry which is preliminary data.</text>
</comment>
<proteinExistence type="predicted"/>
<keyword evidence="3" id="KW-1185">Reference proteome</keyword>
<gene>
    <name evidence="2" type="ORF">OQZ29_12765</name>
</gene>
<dbReference type="RefSeq" id="WP_010601146.1">
    <property type="nucleotide sequence ID" value="NZ_JAPJUH010000004.1"/>
</dbReference>
<organism evidence="2 3">
    <name type="scientific">Pedobacter agri</name>
    <dbReference type="NCBI Taxonomy" id="454586"/>
    <lineage>
        <taxon>Bacteria</taxon>
        <taxon>Pseudomonadati</taxon>
        <taxon>Bacteroidota</taxon>
        <taxon>Sphingobacteriia</taxon>
        <taxon>Sphingobacteriales</taxon>
        <taxon>Sphingobacteriaceae</taxon>
        <taxon>Pedobacter</taxon>
    </lineage>
</organism>
<dbReference type="AlphaFoldDB" id="A0A9X3DGI7"/>
<evidence type="ECO:0000313" key="3">
    <source>
        <dbReference type="Proteomes" id="UP001142592"/>
    </source>
</evidence>
<dbReference type="EMBL" id="JAPJUH010000004">
    <property type="protein sequence ID" value="MCX3265626.1"/>
    <property type="molecule type" value="Genomic_DNA"/>
</dbReference>
<evidence type="ECO:0000313" key="2">
    <source>
        <dbReference type="EMBL" id="MCX3265626.1"/>
    </source>
</evidence>
<reference evidence="2" key="1">
    <citation type="submission" date="2022-11" db="EMBL/GenBank/DDBJ databases">
        <authorList>
            <person name="Graham C."/>
            <person name="Newman J.D."/>
        </authorList>
    </citation>
    <scope>NUCLEOTIDE SEQUENCE</scope>
    <source>
        <strain evidence="2">DSM 19486</strain>
    </source>
</reference>
<protein>
    <submittedName>
        <fullName evidence="2">DUF3606 domain-containing protein</fullName>
    </submittedName>
</protein>